<evidence type="ECO:0000313" key="2">
    <source>
        <dbReference type="EMBL" id="PKZ23552.1"/>
    </source>
</evidence>
<dbReference type="Proteomes" id="UP000069912">
    <property type="component" value="Chromosome"/>
</dbReference>
<dbReference type="RefSeq" id="WP_067975157.1">
    <property type="nucleotide sequence ID" value="NZ_CAJHKM010000002.1"/>
</dbReference>
<evidence type="ECO:0000313" key="4">
    <source>
        <dbReference type="Proteomes" id="UP000234239"/>
    </source>
</evidence>
<sequence length="247" mass="26668">MKTPKKTPSVSSALRKDTLKVPDVIRDASGIRIYGRRLKSFLFSTDVATICYSNADAILAVYPQTPHPSIVSAISTVSTAPVFAGVGGGLTSGKRSADIALFAEAEGVMGVVVNAPMPVETIEMIEGTIDSPIIATIVSAYNDIDARLKAGVDILNVASGKDTPNLVAWIRERYPDVPIIATGGKTDDSIREVIAAGANAISWTPPTTGELFKKKMDVYRKERREEFIESHDGMTLNEYEQHLEDQD</sequence>
<dbReference type="InterPro" id="IPR013785">
    <property type="entry name" value="Aldolase_TIM"/>
</dbReference>
<protein>
    <submittedName>
        <fullName evidence="1">Hydrolase</fullName>
    </submittedName>
</protein>
<reference evidence="3" key="2">
    <citation type="submission" date="2016-01" db="EMBL/GenBank/DDBJ databases">
        <title>Six Aerococcus type strain genome sequencing and assembly using PacBio and Illumina Hiseq.</title>
        <authorList>
            <person name="Carkaci D."/>
            <person name="Dargis R."/>
            <person name="Nielsen X.C."/>
            <person name="Skovgaard O."/>
            <person name="Fuursted K."/>
            <person name="Christensen J.J."/>
        </authorList>
    </citation>
    <scope>NUCLEOTIDE SEQUENCE [LARGE SCALE GENOMIC DNA]</scope>
    <source>
        <strain evidence="3">CCUG43001</strain>
    </source>
</reference>
<evidence type="ECO:0000313" key="3">
    <source>
        <dbReference type="Proteomes" id="UP000069912"/>
    </source>
</evidence>
<keyword evidence="1" id="KW-0378">Hydrolase</keyword>
<dbReference type="EMBL" id="PKGY01000001">
    <property type="protein sequence ID" value="PKZ23552.1"/>
    <property type="molecule type" value="Genomic_DNA"/>
</dbReference>
<name>A0A0X8FBT1_9LACT</name>
<dbReference type="AlphaFoldDB" id="A0A0X8FBT1"/>
<dbReference type="KEGG" id="asan:AWM72_06690"/>
<dbReference type="Proteomes" id="UP000234239">
    <property type="component" value="Unassembled WGS sequence"/>
</dbReference>
<reference evidence="2 4" key="3">
    <citation type="submission" date="2017-12" db="EMBL/GenBank/DDBJ databases">
        <title>Phylogenetic diversity of female urinary microbiome.</title>
        <authorList>
            <person name="Thomas-White K."/>
            <person name="Wolfe A.J."/>
        </authorList>
    </citation>
    <scope>NUCLEOTIDE SEQUENCE [LARGE SCALE GENOMIC DNA]</scope>
    <source>
        <strain evidence="2 4">UMB0139</strain>
    </source>
</reference>
<dbReference type="GeneID" id="92903751"/>
<organism evidence="1 3">
    <name type="scientific">Aerococcus sanguinicola</name>
    <dbReference type="NCBI Taxonomy" id="119206"/>
    <lineage>
        <taxon>Bacteria</taxon>
        <taxon>Bacillati</taxon>
        <taxon>Bacillota</taxon>
        <taxon>Bacilli</taxon>
        <taxon>Lactobacillales</taxon>
        <taxon>Aerococcaceae</taxon>
        <taxon>Aerococcus</taxon>
    </lineage>
</organism>
<proteinExistence type="predicted"/>
<dbReference type="SUPFAM" id="SSF51412">
    <property type="entry name" value="Inosine monophosphate dehydrogenase (IMPDH)"/>
    <property type="match status" value="1"/>
</dbReference>
<keyword evidence="3" id="KW-1185">Reference proteome</keyword>
<dbReference type="GO" id="GO:0016787">
    <property type="term" value="F:hydrolase activity"/>
    <property type="evidence" value="ECO:0007669"/>
    <property type="project" value="UniProtKB-KW"/>
</dbReference>
<reference evidence="1 3" key="1">
    <citation type="journal article" date="2016" name="Genome Announc.">
        <title>Complete Genome Sequences of Aerococcus christensenii CCUG 28831T, Aerococcus sanguinicola CCUG 43001T, Aerococcus urinae CCUG 36881T, Aerococcus urinaeequi CCUG 28094T, Aerococcus urinaehominis CCUG 42038 BT, and Aerococcus viridans CCUG 4311T.</title>
        <authorList>
            <person name="Carkaci D."/>
            <person name="Dargis R."/>
            <person name="Nielsen X.C."/>
            <person name="Skovgaard O."/>
            <person name="Fuursted K."/>
            <person name="Christensen J.J."/>
        </authorList>
    </citation>
    <scope>NUCLEOTIDE SEQUENCE [LARGE SCALE GENOMIC DNA]</scope>
    <source>
        <strain evidence="1 3">CCUG43001</strain>
    </source>
</reference>
<evidence type="ECO:0000313" key="1">
    <source>
        <dbReference type="EMBL" id="AMB94454.1"/>
    </source>
</evidence>
<dbReference type="OrthoDB" id="1092608at2"/>
<gene>
    <name evidence="1" type="ORF">AWM72_06690</name>
    <name evidence="2" type="ORF">CYJ28_03070</name>
</gene>
<dbReference type="Gene3D" id="3.20.20.70">
    <property type="entry name" value="Aldolase class I"/>
    <property type="match status" value="1"/>
</dbReference>
<dbReference type="EMBL" id="CP014160">
    <property type="protein sequence ID" value="AMB94454.1"/>
    <property type="molecule type" value="Genomic_DNA"/>
</dbReference>
<accession>A0A0X8FBT1</accession>